<dbReference type="Proteomes" id="UP000006514">
    <property type="component" value="Unassembled WGS sequence"/>
</dbReference>
<dbReference type="PANTHER" id="PTHR43180:SF66">
    <property type="entry name" value="SHORT-CHAIN DEHYDROGENASE_REDUCTASE FAMILY PROTEIN"/>
    <property type="match status" value="1"/>
</dbReference>
<dbReference type="PANTHER" id="PTHR43180">
    <property type="entry name" value="3-OXOACYL-(ACYL-CARRIER-PROTEIN) REDUCTASE (AFU_ORTHOLOGUE AFUA_6G11210)"/>
    <property type="match status" value="1"/>
</dbReference>
<dbReference type="OrthoDB" id="4131217at2759"/>
<dbReference type="GO" id="GO:0016491">
    <property type="term" value="F:oxidoreductase activity"/>
    <property type="evidence" value="ECO:0007669"/>
    <property type="project" value="UniProtKB-KW"/>
</dbReference>
<reference evidence="5" key="1">
    <citation type="journal article" date="2012" name="Science">
        <title>The Paleozoic origin of enzymatic lignin decomposition reconstructed from 31 fungal genomes.</title>
        <authorList>
            <person name="Floudas D."/>
            <person name="Binder M."/>
            <person name="Riley R."/>
            <person name="Barry K."/>
            <person name="Blanchette R.A."/>
            <person name="Henrissat B."/>
            <person name="Martinez A.T."/>
            <person name="Otillar R."/>
            <person name="Spatafora J.W."/>
            <person name="Yadav J.S."/>
            <person name="Aerts A."/>
            <person name="Benoit I."/>
            <person name="Boyd A."/>
            <person name="Carlson A."/>
            <person name="Copeland A."/>
            <person name="Coutinho P.M."/>
            <person name="de Vries R.P."/>
            <person name="Ferreira P."/>
            <person name="Findley K."/>
            <person name="Foster B."/>
            <person name="Gaskell J."/>
            <person name="Glotzer D."/>
            <person name="Gorecki P."/>
            <person name="Heitman J."/>
            <person name="Hesse C."/>
            <person name="Hori C."/>
            <person name="Igarashi K."/>
            <person name="Jurgens J.A."/>
            <person name="Kallen N."/>
            <person name="Kersten P."/>
            <person name="Kohler A."/>
            <person name="Kuees U."/>
            <person name="Kumar T.K.A."/>
            <person name="Kuo A."/>
            <person name="LaButti K."/>
            <person name="Larrondo L.F."/>
            <person name="Lindquist E."/>
            <person name="Ling A."/>
            <person name="Lombard V."/>
            <person name="Lucas S."/>
            <person name="Lundell T."/>
            <person name="Martin R."/>
            <person name="McLaughlin D.J."/>
            <person name="Morgenstern I."/>
            <person name="Morin E."/>
            <person name="Murat C."/>
            <person name="Nagy L.G."/>
            <person name="Nolan M."/>
            <person name="Ohm R.A."/>
            <person name="Patyshakuliyeva A."/>
            <person name="Rokas A."/>
            <person name="Ruiz-Duenas F.J."/>
            <person name="Sabat G."/>
            <person name="Salamov A."/>
            <person name="Samejima M."/>
            <person name="Schmutz J."/>
            <person name="Slot J.C."/>
            <person name="St John F."/>
            <person name="Stenlid J."/>
            <person name="Sun H."/>
            <person name="Sun S."/>
            <person name="Syed K."/>
            <person name="Tsang A."/>
            <person name="Wiebenga A."/>
            <person name="Young D."/>
            <person name="Pisabarro A."/>
            <person name="Eastwood D.C."/>
            <person name="Martin F."/>
            <person name="Cullen D."/>
            <person name="Grigoriev I.V."/>
            <person name="Hibbett D.S."/>
        </authorList>
    </citation>
    <scope>NUCLEOTIDE SEQUENCE [LARGE SCALE GENOMIC DNA]</scope>
    <source>
        <strain evidence="5">TFB10046</strain>
    </source>
</reference>
<dbReference type="InterPro" id="IPR002347">
    <property type="entry name" value="SDR_fam"/>
</dbReference>
<evidence type="ECO:0000256" key="3">
    <source>
        <dbReference type="SAM" id="MobiDB-lite"/>
    </source>
</evidence>
<protein>
    <recommendedName>
        <fullName evidence="6">NAD(P)-binding protein</fullName>
    </recommendedName>
</protein>
<gene>
    <name evidence="4" type="ORF">AURDEDRAFT_174773</name>
</gene>
<keyword evidence="5" id="KW-1185">Reference proteome</keyword>
<evidence type="ECO:0000313" key="4">
    <source>
        <dbReference type="EMBL" id="EJD36168.1"/>
    </source>
</evidence>
<feature type="region of interest" description="Disordered" evidence="3">
    <location>
        <begin position="42"/>
        <end position="65"/>
    </location>
</feature>
<organism evidence="4 5">
    <name type="scientific">Auricularia subglabra (strain TFB-10046 / SS5)</name>
    <name type="common">White-rot fungus</name>
    <name type="synonym">Auricularia delicata (strain TFB10046)</name>
    <dbReference type="NCBI Taxonomy" id="717982"/>
    <lineage>
        <taxon>Eukaryota</taxon>
        <taxon>Fungi</taxon>
        <taxon>Dikarya</taxon>
        <taxon>Basidiomycota</taxon>
        <taxon>Agaricomycotina</taxon>
        <taxon>Agaricomycetes</taxon>
        <taxon>Auriculariales</taxon>
        <taxon>Auriculariaceae</taxon>
        <taxon>Auricularia</taxon>
    </lineage>
</organism>
<dbReference type="KEGG" id="adl:AURDEDRAFT_174773"/>
<evidence type="ECO:0000256" key="2">
    <source>
        <dbReference type="ARBA" id="ARBA00023002"/>
    </source>
</evidence>
<dbReference type="AlphaFoldDB" id="J0LFN2"/>
<dbReference type="Gene3D" id="3.40.50.720">
    <property type="entry name" value="NAD(P)-binding Rossmann-like Domain"/>
    <property type="match status" value="1"/>
</dbReference>
<dbReference type="InParanoid" id="J0LFN2"/>
<evidence type="ECO:0000256" key="1">
    <source>
        <dbReference type="ARBA" id="ARBA00006484"/>
    </source>
</evidence>
<sequence>MLRPLLAPALALVPTLWPSERRLGPSGPLIVIFEPQSGHPSLTGTRRIHPHAPAPATTPSRVRDAPGLPLFTREDMLARCICAVRRMLVAYEAQHPRWRLPLPVPTYLGFYGVTTVQGDAADKPTIAVLCKRAVAEEGRLNVFFANAGIATIKWFGDVDPVQHERVMRVDAISVFEAIKHTSKAMLKTGKGKEVAQIALFPASGNSSFVNGQNSAINGDKMASMPVVPGKLA</sequence>
<dbReference type="InterPro" id="IPR036291">
    <property type="entry name" value="NAD(P)-bd_dom_sf"/>
</dbReference>
<dbReference type="EMBL" id="JH687869">
    <property type="protein sequence ID" value="EJD36168.1"/>
    <property type="molecule type" value="Genomic_DNA"/>
</dbReference>
<dbReference type="Pfam" id="PF00106">
    <property type="entry name" value="adh_short"/>
    <property type="match status" value="1"/>
</dbReference>
<evidence type="ECO:0008006" key="6">
    <source>
        <dbReference type="Google" id="ProtNLM"/>
    </source>
</evidence>
<comment type="similarity">
    <text evidence="1">Belongs to the short-chain dehydrogenases/reductases (SDR) family.</text>
</comment>
<keyword evidence="2" id="KW-0560">Oxidoreductase</keyword>
<evidence type="ECO:0000313" key="5">
    <source>
        <dbReference type="Proteomes" id="UP000006514"/>
    </source>
</evidence>
<accession>J0LFN2</accession>
<dbReference type="SUPFAM" id="SSF51735">
    <property type="entry name" value="NAD(P)-binding Rossmann-fold domains"/>
    <property type="match status" value="1"/>
</dbReference>
<name>J0LFN2_AURST</name>
<proteinExistence type="inferred from homology"/>